<keyword evidence="4" id="KW-1185">Reference proteome</keyword>
<dbReference type="EMBL" id="LDAU01000223">
    <property type="protein sequence ID" value="KRW99062.1"/>
    <property type="molecule type" value="Genomic_DNA"/>
</dbReference>
<dbReference type="Pfam" id="PF00071">
    <property type="entry name" value="Ras"/>
    <property type="match status" value="1"/>
</dbReference>
<protein>
    <submittedName>
        <fullName evidence="3">p-loop containing nucleoside triphosphate hydrolase</fullName>
    </submittedName>
</protein>
<dbReference type="Gene3D" id="3.40.50.300">
    <property type="entry name" value="P-loop containing nucleotide triphosphate hydrolases"/>
    <property type="match status" value="1"/>
</dbReference>
<reference evidence="3 4" key="1">
    <citation type="journal article" date="2015" name="Sci. Rep.">
        <title>Genome of the facultative scuticociliatosis pathogen Pseudocohnilembus persalinus provides insight into its virulence through horizontal gene transfer.</title>
        <authorList>
            <person name="Xiong J."/>
            <person name="Wang G."/>
            <person name="Cheng J."/>
            <person name="Tian M."/>
            <person name="Pan X."/>
            <person name="Warren A."/>
            <person name="Jiang C."/>
            <person name="Yuan D."/>
            <person name="Miao W."/>
        </authorList>
    </citation>
    <scope>NUCLEOTIDE SEQUENCE [LARGE SCALE GENOMIC DNA]</scope>
    <source>
        <strain evidence="3">36N120E</strain>
    </source>
</reference>
<gene>
    <name evidence="3" type="ORF">PPERSA_11663</name>
</gene>
<dbReference type="SMART" id="SM00173">
    <property type="entry name" value="RAS"/>
    <property type="match status" value="1"/>
</dbReference>
<dbReference type="OMA" id="NDYNATI"/>
<dbReference type="GO" id="GO:0003924">
    <property type="term" value="F:GTPase activity"/>
    <property type="evidence" value="ECO:0007669"/>
    <property type="project" value="InterPro"/>
</dbReference>
<dbReference type="GO" id="GO:0005525">
    <property type="term" value="F:GTP binding"/>
    <property type="evidence" value="ECO:0007669"/>
    <property type="project" value="InterPro"/>
</dbReference>
<dbReference type="InterPro" id="IPR050209">
    <property type="entry name" value="Rab_GTPases_membrane_traffic"/>
</dbReference>
<organism evidence="3 4">
    <name type="scientific">Pseudocohnilembus persalinus</name>
    <name type="common">Ciliate</name>
    <dbReference type="NCBI Taxonomy" id="266149"/>
    <lineage>
        <taxon>Eukaryota</taxon>
        <taxon>Sar</taxon>
        <taxon>Alveolata</taxon>
        <taxon>Ciliophora</taxon>
        <taxon>Intramacronucleata</taxon>
        <taxon>Oligohymenophorea</taxon>
        <taxon>Scuticociliatia</taxon>
        <taxon>Philasterida</taxon>
        <taxon>Pseudocohnilembidae</taxon>
        <taxon>Pseudocohnilembus</taxon>
    </lineage>
</organism>
<comment type="similarity">
    <text evidence="1">Belongs to the small GTPase superfamily. Rab family.</text>
</comment>
<dbReference type="SMART" id="SM00174">
    <property type="entry name" value="RHO"/>
    <property type="match status" value="1"/>
</dbReference>
<dbReference type="OrthoDB" id="9989112at2759"/>
<keyword evidence="3" id="KW-0378">Hydrolase</keyword>
<dbReference type="SMART" id="SM00176">
    <property type="entry name" value="RAN"/>
    <property type="match status" value="1"/>
</dbReference>
<feature type="region of interest" description="Disordered" evidence="2">
    <location>
        <begin position="213"/>
        <end position="233"/>
    </location>
</feature>
<comment type="caution">
    <text evidence="3">The sequence shown here is derived from an EMBL/GenBank/DDBJ whole genome shotgun (WGS) entry which is preliminary data.</text>
</comment>
<dbReference type="InParanoid" id="A0A0V0Q9Z9"/>
<dbReference type="PRINTS" id="PR00449">
    <property type="entry name" value="RASTRNSFRMNG"/>
</dbReference>
<dbReference type="InterPro" id="IPR001806">
    <property type="entry name" value="Small_GTPase"/>
</dbReference>
<proteinExistence type="inferred from homology"/>
<evidence type="ECO:0000256" key="2">
    <source>
        <dbReference type="SAM" id="MobiDB-lite"/>
    </source>
</evidence>
<accession>A0A0V0Q9Z9</accession>
<dbReference type="InterPro" id="IPR027417">
    <property type="entry name" value="P-loop_NTPase"/>
</dbReference>
<evidence type="ECO:0000313" key="4">
    <source>
        <dbReference type="Proteomes" id="UP000054937"/>
    </source>
</evidence>
<dbReference type="PROSITE" id="PS51419">
    <property type="entry name" value="RAB"/>
    <property type="match status" value="1"/>
</dbReference>
<dbReference type="InterPro" id="IPR005225">
    <property type="entry name" value="Small_GTP-bd"/>
</dbReference>
<dbReference type="PANTHER" id="PTHR47979">
    <property type="entry name" value="DRAB11-RELATED"/>
    <property type="match status" value="1"/>
</dbReference>
<evidence type="ECO:0000256" key="1">
    <source>
        <dbReference type="ARBA" id="ARBA00006270"/>
    </source>
</evidence>
<dbReference type="AlphaFoldDB" id="A0A0V0Q9Z9"/>
<dbReference type="Proteomes" id="UP000054937">
    <property type="component" value="Unassembled WGS sequence"/>
</dbReference>
<feature type="compositionally biased region" description="Basic residues" evidence="2">
    <location>
        <begin position="223"/>
        <end position="233"/>
    </location>
</feature>
<dbReference type="NCBIfam" id="TIGR00231">
    <property type="entry name" value="small_GTP"/>
    <property type="match status" value="1"/>
</dbReference>
<dbReference type="FunFam" id="3.40.50.300:FF:000808">
    <property type="entry name" value="Small GTP-binding protein, putative"/>
    <property type="match status" value="1"/>
</dbReference>
<dbReference type="PROSITE" id="PS51421">
    <property type="entry name" value="RAS"/>
    <property type="match status" value="1"/>
</dbReference>
<evidence type="ECO:0000313" key="3">
    <source>
        <dbReference type="EMBL" id="KRW99062.1"/>
    </source>
</evidence>
<dbReference type="SMART" id="SM00175">
    <property type="entry name" value="RAB"/>
    <property type="match status" value="1"/>
</dbReference>
<dbReference type="PROSITE" id="PS51420">
    <property type="entry name" value="RHO"/>
    <property type="match status" value="1"/>
</dbReference>
<sequence>MADSKKPQGNRTKKENFFKIIIVGNAGVGKSCLLNRFTKNEFTNDYNATIGVEFQSQLVQIDNDTKIKMQIWDTCGQESFQAIVRSFYRNSTAVLIVYNIADRASFESVNLWYKEAKQNALENSVFVLVGAQKDRENERQVPKEEAERFMKENKFHLFFETSSIDNLNIQQAFQETGKLIFLNHIQKQMSKRSQATSDNSSLKDIPISENQSTITLKAEKASSKGKKSKGGCC</sequence>
<dbReference type="CDD" id="cd00154">
    <property type="entry name" value="Rab"/>
    <property type="match status" value="1"/>
</dbReference>
<name>A0A0V0Q9Z9_PSEPJ</name>
<dbReference type="SUPFAM" id="SSF52540">
    <property type="entry name" value="P-loop containing nucleoside triphosphate hydrolases"/>
    <property type="match status" value="1"/>
</dbReference>